<evidence type="ECO:0000256" key="15">
    <source>
        <dbReference type="ARBA" id="ARBA00022842"/>
    </source>
</evidence>
<evidence type="ECO:0000256" key="10">
    <source>
        <dbReference type="ARBA" id="ARBA00022597"/>
    </source>
</evidence>
<dbReference type="InterPro" id="IPR015813">
    <property type="entry name" value="Pyrv/PenolPyrv_kinase-like_dom"/>
</dbReference>
<keyword evidence="13 17" id="KW-0479">Metal-binding</keyword>
<dbReference type="InterPro" id="IPR036637">
    <property type="entry name" value="Phosphohistidine_dom_sf"/>
</dbReference>
<comment type="catalytic activity">
    <reaction evidence="1 17">
        <text>L-histidyl-[protein] + phosphoenolpyruvate = N(pros)-phospho-L-histidyl-[protein] + pyruvate</text>
        <dbReference type="Rhea" id="RHEA:23880"/>
        <dbReference type="Rhea" id="RHEA-COMP:9745"/>
        <dbReference type="Rhea" id="RHEA-COMP:9746"/>
        <dbReference type="ChEBI" id="CHEBI:15361"/>
        <dbReference type="ChEBI" id="CHEBI:29979"/>
        <dbReference type="ChEBI" id="CHEBI:58702"/>
        <dbReference type="ChEBI" id="CHEBI:64837"/>
        <dbReference type="EC" id="2.7.3.9"/>
    </reaction>
</comment>
<keyword evidence="23" id="KW-1185">Reference proteome</keyword>
<evidence type="ECO:0000256" key="17">
    <source>
        <dbReference type="PIRNR" id="PIRNR000732"/>
    </source>
</evidence>
<dbReference type="PANTHER" id="PTHR46244:SF3">
    <property type="entry name" value="PHOSPHOENOLPYRUVATE-PROTEIN PHOSPHOTRANSFERASE"/>
    <property type="match status" value="1"/>
</dbReference>
<dbReference type="InterPro" id="IPR000121">
    <property type="entry name" value="PEP_util_C"/>
</dbReference>
<proteinExistence type="inferred from homology"/>
<evidence type="ECO:0000256" key="6">
    <source>
        <dbReference type="ARBA" id="ARBA00012232"/>
    </source>
</evidence>
<evidence type="ECO:0000256" key="16">
    <source>
        <dbReference type="ARBA" id="ARBA00033235"/>
    </source>
</evidence>
<keyword evidence="12 17" id="KW-0598">Phosphotransferase system</keyword>
<dbReference type="SUPFAM" id="SSF52009">
    <property type="entry name" value="Phosphohistidine domain"/>
    <property type="match status" value="1"/>
</dbReference>
<name>A0ABZ2M3J4_9BACT</name>
<evidence type="ECO:0000256" key="9">
    <source>
        <dbReference type="ARBA" id="ARBA00022490"/>
    </source>
</evidence>
<gene>
    <name evidence="22" type="primary">ptsP</name>
    <name evidence="22" type="ORF">LZC94_11175</name>
</gene>
<evidence type="ECO:0000259" key="19">
    <source>
        <dbReference type="Pfam" id="PF00391"/>
    </source>
</evidence>
<evidence type="ECO:0000256" key="11">
    <source>
        <dbReference type="ARBA" id="ARBA00022679"/>
    </source>
</evidence>
<dbReference type="GO" id="GO:0008965">
    <property type="term" value="F:phosphoenolpyruvate-protein phosphotransferase activity"/>
    <property type="evidence" value="ECO:0007669"/>
    <property type="project" value="UniProtKB-EC"/>
</dbReference>
<evidence type="ECO:0000256" key="13">
    <source>
        <dbReference type="ARBA" id="ARBA00022723"/>
    </source>
</evidence>
<evidence type="ECO:0000313" key="22">
    <source>
        <dbReference type="EMBL" id="WXB17813.1"/>
    </source>
</evidence>
<dbReference type="Gene3D" id="1.10.274.10">
    <property type="entry name" value="PtsI, HPr-binding domain"/>
    <property type="match status" value="1"/>
</dbReference>
<dbReference type="PIRSF" id="PIRSF000732">
    <property type="entry name" value="PTS_enzyme_I"/>
    <property type="match status" value="1"/>
</dbReference>
<evidence type="ECO:0000256" key="12">
    <source>
        <dbReference type="ARBA" id="ARBA00022683"/>
    </source>
</evidence>
<comment type="subcellular location">
    <subcellularLocation>
        <location evidence="4 17">Cytoplasm</location>
    </subcellularLocation>
</comment>
<dbReference type="InterPro" id="IPR006318">
    <property type="entry name" value="PTS_EI-like"/>
</dbReference>
<dbReference type="Pfam" id="PF05524">
    <property type="entry name" value="PEP-utilisers_N"/>
    <property type="match status" value="1"/>
</dbReference>
<keyword evidence="15 17" id="KW-0460">Magnesium</keyword>
<evidence type="ECO:0000259" key="20">
    <source>
        <dbReference type="Pfam" id="PF02896"/>
    </source>
</evidence>
<feature type="compositionally biased region" description="Pro residues" evidence="18">
    <location>
        <begin position="1"/>
        <end position="12"/>
    </location>
</feature>
<evidence type="ECO:0000256" key="1">
    <source>
        <dbReference type="ARBA" id="ARBA00000683"/>
    </source>
</evidence>
<evidence type="ECO:0000256" key="18">
    <source>
        <dbReference type="SAM" id="MobiDB-lite"/>
    </source>
</evidence>
<comment type="similarity">
    <text evidence="5 17">Belongs to the PEP-utilizing enzyme family.</text>
</comment>
<keyword evidence="9 17" id="KW-0963">Cytoplasm</keyword>
<dbReference type="Pfam" id="PF00391">
    <property type="entry name" value="PEP-utilizers"/>
    <property type="match status" value="1"/>
</dbReference>
<protein>
    <recommendedName>
        <fullName evidence="7 17">Phosphoenolpyruvate-protein phosphotransferase</fullName>
        <ecNumber evidence="6 17">2.7.3.9</ecNumber>
    </recommendedName>
    <alternativeName>
        <fullName evidence="16 17">Phosphotransferase system, enzyme I</fullName>
    </alternativeName>
</protein>
<dbReference type="InterPro" id="IPR036618">
    <property type="entry name" value="PtsI_HPr-bd_sf"/>
</dbReference>
<evidence type="ECO:0000256" key="4">
    <source>
        <dbReference type="ARBA" id="ARBA00004496"/>
    </source>
</evidence>
<feature type="domain" description="PEP-utilising enzyme mobile" evidence="19">
    <location>
        <begin position="227"/>
        <end position="299"/>
    </location>
</feature>
<dbReference type="Gene3D" id="3.50.30.10">
    <property type="entry name" value="Phosphohistidine domain"/>
    <property type="match status" value="1"/>
</dbReference>
<accession>A0ABZ2M3J4</accession>
<dbReference type="InterPro" id="IPR008731">
    <property type="entry name" value="PTS_EIN"/>
</dbReference>
<evidence type="ECO:0000256" key="2">
    <source>
        <dbReference type="ARBA" id="ARBA00001946"/>
    </source>
</evidence>
<evidence type="ECO:0000256" key="14">
    <source>
        <dbReference type="ARBA" id="ARBA00022777"/>
    </source>
</evidence>
<feature type="domain" description="Phosphotransferase system enzyme I N-terminal" evidence="21">
    <location>
        <begin position="74"/>
        <end position="200"/>
    </location>
</feature>
<feature type="region of interest" description="Disordered" evidence="18">
    <location>
        <begin position="1"/>
        <end position="67"/>
    </location>
</feature>
<evidence type="ECO:0000313" key="23">
    <source>
        <dbReference type="Proteomes" id="UP001370348"/>
    </source>
</evidence>
<dbReference type="EMBL" id="CP089984">
    <property type="protein sequence ID" value="WXB17813.1"/>
    <property type="molecule type" value="Genomic_DNA"/>
</dbReference>
<dbReference type="RefSeq" id="WP_394827456.1">
    <property type="nucleotide sequence ID" value="NZ_CP089984.1"/>
</dbReference>
<dbReference type="SUPFAM" id="SSF47831">
    <property type="entry name" value="Enzyme I of the PEP:sugar phosphotransferase system HPr-binding (sub)domain"/>
    <property type="match status" value="1"/>
</dbReference>
<evidence type="ECO:0000259" key="21">
    <source>
        <dbReference type="Pfam" id="PF05524"/>
    </source>
</evidence>
<dbReference type="PANTHER" id="PTHR46244">
    <property type="entry name" value="PHOSPHOENOLPYRUVATE-PROTEIN PHOSPHOTRANSFERASE"/>
    <property type="match status" value="1"/>
</dbReference>
<dbReference type="InterPro" id="IPR023151">
    <property type="entry name" value="PEP_util_CS"/>
</dbReference>
<dbReference type="Gene3D" id="3.20.20.60">
    <property type="entry name" value="Phosphoenolpyruvate-binding domains"/>
    <property type="match status" value="1"/>
</dbReference>
<dbReference type="Proteomes" id="UP001370348">
    <property type="component" value="Chromosome"/>
</dbReference>
<keyword evidence="10 17" id="KW-0762">Sugar transport</keyword>
<evidence type="ECO:0000256" key="5">
    <source>
        <dbReference type="ARBA" id="ARBA00007837"/>
    </source>
</evidence>
<keyword evidence="14 17" id="KW-0418">Kinase</keyword>
<evidence type="ECO:0000256" key="3">
    <source>
        <dbReference type="ARBA" id="ARBA00002728"/>
    </source>
</evidence>
<dbReference type="InterPro" id="IPR008279">
    <property type="entry name" value="PEP-util_enz_mobile_dom"/>
</dbReference>
<dbReference type="PRINTS" id="PR01736">
    <property type="entry name" value="PHPHTRNFRASE"/>
</dbReference>
<feature type="domain" description="PEP-utilising enzyme C-terminal" evidence="20">
    <location>
        <begin position="330"/>
        <end position="614"/>
    </location>
</feature>
<comment type="function">
    <text evidence="3 17">General (non sugar-specific) component of the phosphoenolpyruvate-dependent sugar phosphotransferase system (sugar PTS). This major carbohydrate active-transport system catalyzes the phosphorylation of incoming sugar substrates concomitantly with their translocation across the cell membrane. Enzyme I transfers the phosphoryl group from phosphoenolpyruvate (PEP) to the phosphoryl carrier protein (HPr).</text>
</comment>
<evidence type="ECO:0000256" key="7">
    <source>
        <dbReference type="ARBA" id="ARBA00016544"/>
    </source>
</evidence>
<dbReference type="EC" id="2.7.3.9" evidence="6 17"/>
<evidence type="ECO:0000256" key="8">
    <source>
        <dbReference type="ARBA" id="ARBA00022448"/>
    </source>
</evidence>
<dbReference type="InterPro" id="IPR040442">
    <property type="entry name" value="Pyrv_kinase-like_dom_sf"/>
</dbReference>
<dbReference type="InterPro" id="IPR050499">
    <property type="entry name" value="PEP-utilizing_PTS_enzyme"/>
</dbReference>
<dbReference type="NCBIfam" id="TIGR01417">
    <property type="entry name" value="PTS_I_fam"/>
    <property type="match status" value="1"/>
</dbReference>
<dbReference type="Pfam" id="PF02896">
    <property type="entry name" value="PEP-utilizers_C"/>
    <property type="match status" value="1"/>
</dbReference>
<sequence>MSDSRPPPPPAPPKDRRSRPAPASSRPNLPVASAPGSKPSITPSGGVPAARTSSPSSPPPPSSGDASLEARVVKGIAGSPGVAVGTALVIGEMRSAYTRRHIHTAAMEQELGRVRQAVEAAKASLREVSSRLPTDQAKTQAPILDAYLLMLDDPMLHERINRKVRSEKKCAEWAVAAASEDILRLFDGGPGEKDAYIQERRHDVEFVCDRILRALMGEPGHVIPRLDQPMIVVARDLSPADTAGMVREPALAFVTEVGTRTSHTSIMARALEIPAVVGVADALNLVRTGDTIIVDGLRGEVTVHPDDRQIADAHARSARHLAFARGLLSARNQPCVAASGEAVTLKANVELPAEAILALDHGAQGIGLYRTEFLYIDRSSLPTEDEQYELYRAVVEAVSPHPVTLRTFDIGGDKFASTFALPAEMNPALGLRAVRLALSRPDVFMTQLRAMVRASAHGDVRIMVPMVASVHEMREVRKLLNRAMNEVRQRGLAHAVRIPLGMMIEVPSAAVMADVFAREAEFFSIGTNDLIQYALAIDRTSRTLASLASPFDPSILRLIYNVARVANDRRIPVSICGAMASDVLAAPLLLGLGLRELSMEAAAIPELKEAIRRVGLAECQSAAEQALGCDSAETVESLVARVFAPRFFDLLAGSAEEPGLE</sequence>
<comment type="cofactor">
    <cofactor evidence="2 17">
        <name>Mg(2+)</name>
        <dbReference type="ChEBI" id="CHEBI:18420"/>
    </cofactor>
</comment>
<dbReference type="SUPFAM" id="SSF51621">
    <property type="entry name" value="Phosphoenolpyruvate/pyruvate domain"/>
    <property type="match status" value="1"/>
</dbReference>
<dbReference type="InterPro" id="IPR024692">
    <property type="entry name" value="PTS_EI"/>
</dbReference>
<reference evidence="22 23" key="1">
    <citation type="submission" date="2021-12" db="EMBL/GenBank/DDBJ databases">
        <title>Discovery of the Pendulisporaceae a myxobacterial family with distinct sporulation behavior and unique specialized metabolism.</title>
        <authorList>
            <person name="Garcia R."/>
            <person name="Popoff A."/>
            <person name="Bader C.D."/>
            <person name="Loehr J."/>
            <person name="Walesch S."/>
            <person name="Walt C."/>
            <person name="Boldt J."/>
            <person name="Bunk B."/>
            <person name="Haeckl F.J.F.P.J."/>
            <person name="Gunesch A.P."/>
            <person name="Birkelbach J."/>
            <person name="Nuebel U."/>
            <person name="Pietschmann T."/>
            <person name="Bach T."/>
            <person name="Mueller R."/>
        </authorList>
    </citation>
    <scope>NUCLEOTIDE SEQUENCE [LARGE SCALE GENOMIC DNA]</scope>
    <source>
        <strain evidence="22 23">MSr11954</strain>
    </source>
</reference>
<organism evidence="22 23">
    <name type="scientific">Pendulispora albinea</name>
    <dbReference type="NCBI Taxonomy" id="2741071"/>
    <lineage>
        <taxon>Bacteria</taxon>
        <taxon>Pseudomonadati</taxon>
        <taxon>Myxococcota</taxon>
        <taxon>Myxococcia</taxon>
        <taxon>Myxococcales</taxon>
        <taxon>Sorangiineae</taxon>
        <taxon>Pendulisporaceae</taxon>
        <taxon>Pendulispora</taxon>
    </lineage>
</organism>
<keyword evidence="8 17" id="KW-0813">Transport</keyword>
<keyword evidence="11 17" id="KW-0808">Transferase</keyword>
<dbReference type="PROSITE" id="PS00742">
    <property type="entry name" value="PEP_ENZYMES_2"/>
    <property type="match status" value="1"/>
</dbReference>